<evidence type="ECO:0008006" key="3">
    <source>
        <dbReference type="Google" id="ProtNLM"/>
    </source>
</evidence>
<name>A0ABP9X5V9_9CHLR</name>
<evidence type="ECO:0000313" key="2">
    <source>
        <dbReference type="Proteomes" id="UP001428290"/>
    </source>
</evidence>
<dbReference type="EMBL" id="BAABRU010000023">
    <property type="protein sequence ID" value="GAA5530780.1"/>
    <property type="molecule type" value="Genomic_DNA"/>
</dbReference>
<gene>
    <name evidence="1" type="ORF">Hgul01_04603</name>
</gene>
<proteinExistence type="predicted"/>
<comment type="caution">
    <text evidence="1">The sequence shown here is derived from an EMBL/GenBank/DDBJ whole genome shotgun (WGS) entry which is preliminary data.</text>
</comment>
<keyword evidence="2" id="KW-1185">Reference proteome</keyword>
<evidence type="ECO:0000313" key="1">
    <source>
        <dbReference type="EMBL" id="GAA5530780.1"/>
    </source>
</evidence>
<protein>
    <recommendedName>
        <fullName evidence="3">Secreted protein</fullName>
    </recommendedName>
</protein>
<reference evidence="1 2" key="1">
    <citation type="submission" date="2024-02" db="EMBL/GenBank/DDBJ databases">
        <title>Herpetosiphon gulosus NBRC 112829.</title>
        <authorList>
            <person name="Ichikawa N."/>
            <person name="Katano-Makiyama Y."/>
            <person name="Hidaka K."/>
        </authorList>
    </citation>
    <scope>NUCLEOTIDE SEQUENCE [LARGE SCALE GENOMIC DNA]</scope>
    <source>
        <strain evidence="1 2">NBRC 112829</strain>
    </source>
</reference>
<sequence length="87" mass="9664">MSAKPTNEWRFKILLASLVIIFMFAGLSQASGKTSPLDHGIDNPYPMPTRTRVRDCQVDCVFRPITPESVRQSEWPIGCESVPSLAA</sequence>
<dbReference type="Proteomes" id="UP001428290">
    <property type="component" value="Unassembled WGS sequence"/>
</dbReference>
<dbReference type="RefSeq" id="WP_345724373.1">
    <property type="nucleotide sequence ID" value="NZ_BAABRU010000023.1"/>
</dbReference>
<accession>A0ABP9X5V9</accession>
<organism evidence="1 2">
    <name type="scientific">Herpetosiphon gulosus</name>
    <dbReference type="NCBI Taxonomy" id="1973496"/>
    <lineage>
        <taxon>Bacteria</taxon>
        <taxon>Bacillati</taxon>
        <taxon>Chloroflexota</taxon>
        <taxon>Chloroflexia</taxon>
        <taxon>Herpetosiphonales</taxon>
        <taxon>Herpetosiphonaceae</taxon>
        <taxon>Herpetosiphon</taxon>
    </lineage>
</organism>